<dbReference type="Proteomes" id="UP000692954">
    <property type="component" value="Unassembled WGS sequence"/>
</dbReference>
<organism evidence="1 2">
    <name type="scientific">Paramecium sonneborni</name>
    <dbReference type="NCBI Taxonomy" id="65129"/>
    <lineage>
        <taxon>Eukaryota</taxon>
        <taxon>Sar</taxon>
        <taxon>Alveolata</taxon>
        <taxon>Ciliophora</taxon>
        <taxon>Intramacronucleata</taxon>
        <taxon>Oligohymenophorea</taxon>
        <taxon>Peniculida</taxon>
        <taxon>Parameciidae</taxon>
        <taxon>Paramecium</taxon>
    </lineage>
</organism>
<keyword evidence="2" id="KW-1185">Reference proteome</keyword>
<dbReference type="OrthoDB" id="307599at2759"/>
<gene>
    <name evidence="1" type="ORF">PSON_ATCC_30995.1.T0770160</name>
</gene>
<evidence type="ECO:0000313" key="2">
    <source>
        <dbReference type="Proteomes" id="UP000692954"/>
    </source>
</evidence>
<protein>
    <submittedName>
        <fullName evidence="1">Uncharacterized protein</fullName>
    </submittedName>
</protein>
<comment type="caution">
    <text evidence="1">The sequence shown here is derived from an EMBL/GenBank/DDBJ whole genome shotgun (WGS) entry which is preliminary data.</text>
</comment>
<name>A0A8S1PIK2_9CILI</name>
<accession>A0A8S1PIK2</accession>
<dbReference type="EMBL" id="CAJJDN010000077">
    <property type="protein sequence ID" value="CAD8102238.1"/>
    <property type="molecule type" value="Genomic_DNA"/>
</dbReference>
<evidence type="ECO:0000313" key="1">
    <source>
        <dbReference type="EMBL" id="CAD8102238.1"/>
    </source>
</evidence>
<sequence length="353" mass="42309">MNSKYGQYFKLSKLTNVMMECGQTGYYLSKFQNRIGIVHEGNEYYYLTYLEDNVFIFDTSFQYLTEDEKEYEIQYDNDSENENNSNLQANQSRSSVHIQKLLYSFCGKVLYFFLCQQLGQILRIELKTENEKIFQIKMDYLEEMCSQKTTNFIILLYSQHTFEIRNTQTFDLINQIELTLFPSIVDMNLFNSIIIFEFDEGMLHFFQIRPNKVHQLFILNGNSCKIYSKLLVLRKHLQKFQFYYNISKPKLIRQVQLQTKNQSTYKFIEKDNQIFLKEKSQNFVRLSFYKWWVGTFKKSSLIKQLFEGQITSREAKEKVYILELKAISLDSIENEKNIQSFSSPYSIVYDRYA</sequence>
<reference evidence="1" key="1">
    <citation type="submission" date="2021-01" db="EMBL/GenBank/DDBJ databases">
        <authorList>
            <consortium name="Genoscope - CEA"/>
            <person name="William W."/>
        </authorList>
    </citation>
    <scope>NUCLEOTIDE SEQUENCE</scope>
</reference>
<proteinExistence type="predicted"/>
<dbReference type="AlphaFoldDB" id="A0A8S1PIK2"/>